<dbReference type="GO" id="GO:0003677">
    <property type="term" value="F:DNA binding"/>
    <property type="evidence" value="ECO:0007669"/>
    <property type="project" value="TreeGrafter"/>
</dbReference>
<keyword evidence="9" id="KW-1185">Reference proteome</keyword>
<reference evidence="8" key="1">
    <citation type="submission" date="2020-12" db="EMBL/GenBank/DDBJ databases">
        <title>WGS assembly of Carya illinoinensis cv. Pawnee.</title>
        <authorList>
            <person name="Platts A."/>
            <person name="Shu S."/>
            <person name="Wright S."/>
            <person name="Barry K."/>
            <person name="Edger P."/>
            <person name="Pires J.C."/>
            <person name="Schmutz J."/>
        </authorList>
    </citation>
    <scope>NUCLEOTIDE SEQUENCE</scope>
    <source>
        <tissue evidence="8">Leaf</tissue>
    </source>
</reference>
<dbReference type="InterPro" id="IPR019786">
    <property type="entry name" value="Zinc_finger_PHD-type_CS"/>
</dbReference>
<dbReference type="GO" id="GO:0000228">
    <property type="term" value="C:nuclear chromosome"/>
    <property type="evidence" value="ECO:0007669"/>
    <property type="project" value="TreeGrafter"/>
</dbReference>
<evidence type="ECO:0000313" key="9">
    <source>
        <dbReference type="Proteomes" id="UP000811609"/>
    </source>
</evidence>
<dbReference type="FunFam" id="3.30.40.100:FF:000005">
    <property type="entry name" value="uncharacterized protein LOC106759733 isoform X4"/>
    <property type="match status" value="1"/>
</dbReference>
<dbReference type="InterPro" id="IPR019787">
    <property type="entry name" value="Znf_PHD-finger"/>
</dbReference>
<evidence type="ECO:0000313" key="8">
    <source>
        <dbReference type="EMBL" id="KAG6649220.1"/>
    </source>
</evidence>
<dbReference type="Proteomes" id="UP000811609">
    <property type="component" value="Chromosome 7"/>
</dbReference>
<dbReference type="GO" id="GO:0006338">
    <property type="term" value="P:chromatin remodeling"/>
    <property type="evidence" value="ECO:0007669"/>
    <property type="project" value="InterPro"/>
</dbReference>
<dbReference type="EMBL" id="CM031815">
    <property type="protein sequence ID" value="KAG6649220.1"/>
    <property type="molecule type" value="Genomic_DNA"/>
</dbReference>
<dbReference type="AlphaFoldDB" id="A0A8T1Q6E4"/>
<dbReference type="Pfam" id="PF00628">
    <property type="entry name" value="PHD"/>
    <property type="match status" value="1"/>
</dbReference>
<dbReference type="GO" id="GO:0006355">
    <property type="term" value="P:regulation of DNA-templated transcription"/>
    <property type="evidence" value="ECO:0007669"/>
    <property type="project" value="TreeGrafter"/>
</dbReference>
<evidence type="ECO:0000256" key="3">
    <source>
        <dbReference type="ARBA" id="ARBA00022833"/>
    </source>
</evidence>
<dbReference type="PROSITE" id="PS01359">
    <property type="entry name" value="ZF_PHD_1"/>
    <property type="match status" value="1"/>
</dbReference>
<dbReference type="SMART" id="SM00249">
    <property type="entry name" value="PHD"/>
    <property type="match status" value="1"/>
</dbReference>
<gene>
    <name evidence="8" type="ORF">CIPAW_07G197100</name>
</gene>
<dbReference type="PROSITE" id="PS51050">
    <property type="entry name" value="ZF_CW"/>
    <property type="match status" value="1"/>
</dbReference>
<dbReference type="GO" id="GO:0031445">
    <property type="term" value="P:regulation of heterochromatin formation"/>
    <property type="evidence" value="ECO:0007669"/>
    <property type="project" value="TreeGrafter"/>
</dbReference>
<organism evidence="8 9">
    <name type="scientific">Carya illinoinensis</name>
    <name type="common">Pecan</name>
    <dbReference type="NCBI Taxonomy" id="32201"/>
    <lineage>
        <taxon>Eukaryota</taxon>
        <taxon>Viridiplantae</taxon>
        <taxon>Streptophyta</taxon>
        <taxon>Embryophyta</taxon>
        <taxon>Tracheophyta</taxon>
        <taxon>Spermatophyta</taxon>
        <taxon>Magnoliopsida</taxon>
        <taxon>eudicotyledons</taxon>
        <taxon>Gunneridae</taxon>
        <taxon>Pentapetalae</taxon>
        <taxon>rosids</taxon>
        <taxon>fabids</taxon>
        <taxon>Fagales</taxon>
        <taxon>Juglandaceae</taxon>
        <taxon>Carya</taxon>
    </lineage>
</organism>
<dbReference type="InterPro" id="IPR001965">
    <property type="entry name" value="Znf_PHD"/>
</dbReference>
<dbReference type="GO" id="GO:0008270">
    <property type="term" value="F:zinc ion binding"/>
    <property type="evidence" value="ECO:0007669"/>
    <property type="project" value="UniProtKB-KW"/>
</dbReference>
<protein>
    <submittedName>
        <fullName evidence="8">Uncharacterized protein</fullName>
    </submittedName>
</protein>
<dbReference type="PANTHER" id="PTHR46510:SF1">
    <property type="entry name" value="BROMODOMAIN ADJACENT TO ZINC FINGER DOMAIN PROTEIN 1A"/>
    <property type="match status" value="1"/>
</dbReference>
<evidence type="ECO:0000259" key="7">
    <source>
        <dbReference type="PROSITE" id="PS51050"/>
    </source>
</evidence>
<keyword evidence="2 4" id="KW-0863">Zinc-finger</keyword>
<evidence type="ECO:0000256" key="5">
    <source>
        <dbReference type="SAM" id="MobiDB-lite"/>
    </source>
</evidence>
<dbReference type="GO" id="GO:0008623">
    <property type="term" value="C:CHRAC"/>
    <property type="evidence" value="ECO:0007669"/>
    <property type="project" value="TreeGrafter"/>
</dbReference>
<accession>A0A8T1Q6E4</accession>
<feature type="domain" description="PHD-type" evidence="6">
    <location>
        <begin position="286"/>
        <end position="338"/>
    </location>
</feature>
<feature type="region of interest" description="Disordered" evidence="5">
    <location>
        <begin position="519"/>
        <end position="539"/>
    </location>
</feature>
<sequence>MVMQSSLPSSTEATLFFVSDHGKVEDLRDWRPGTETWQMGSNCDKHPHGQCGNAEPIIEEKDNASTPNSLNFPRSYSQPSNVSTISESCVPNFVYRRRKLRQNSLTIFSPQAPVNMKKSADCHSVISSDVPSVAAKEKLVDFQGFQIEHESHTVGAPIKDSLLCIKDPCVFKSQSINGCSVGDGHASDDVLKSGRQKILEVDSVNDSCSSSQSNMEHVSASMATEVDDTGECSSSSVMAMEVKGEDLSENDLCISILRCQGLVGVLTAKNDDSTEDAGPSGGSSCSRLCNICGHSDTTMNMLICDHCEEAFHVSCLNPRMKKIPTDDDEWFCYSCLKKKCKIPKETDTIKSPCIASEMGRCRITSVKGDSNQILLMLRDTEPYKMGVRVGKGFQAEVPDWSGPIINDVDAIGEPVEMNPSVCVTSHEWNVNKPYTLNSICNWLQCRDIIDGIGEGVNGTICGKWRRAPLCEVQTDDWDCFRSALWDPTHADCAVPQELETDQVLKQLKYIQMLRPQLAAKRRKSGHTKSDGDPQKPTVKHTDSITWVFKFHG</sequence>
<evidence type="ECO:0000256" key="1">
    <source>
        <dbReference type="ARBA" id="ARBA00022723"/>
    </source>
</evidence>
<evidence type="ECO:0000259" key="6">
    <source>
        <dbReference type="PROSITE" id="PS50016"/>
    </source>
</evidence>
<dbReference type="EMBL" id="CM031815">
    <property type="protein sequence ID" value="KAG6649219.1"/>
    <property type="molecule type" value="Genomic_DNA"/>
</dbReference>
<keyword evidence="1" id="KW-0479">Metal-binding</keyword>
<feature type="domain" description="CW-type" evidence="7">
    <location>
        <begin position="436"/>
        <end position="500"/>
    </location>
</feature>
<name>A0A8T1Q6E4_CARIL</name>
<dbReference type="PANTHER" id="PTHR46510">
    <property type="entry name" value="BROMODOMAIN ADJACENT TO ZINC FINGER DOMAIN PROTEIN 1A"/>
    <property type="match status" value="1"/>
</dbReference>
<dbReference type="InterPro" id="IPR011124">
    <property type="entry name" value="Znf_CW"/>
</dbReference>
<keyword evidence="3" id="KW-0862">Zinc</keyword>
<dbReference type="GO" id="GO:0045740">
    <property type="term" value="P:positive regulation of DNA replication"/>
    <property type="evidence" value="ECO:0007669"/>
    <property type="project" value="TreeGrafter"/>
</dbReference>
<proteinExistence type="predicted"/>
<dbReference type="InterPro" id="IPR047171">
    <property type="entry name" value="BAZ1A"/>
</dbReference>
<evidence type="ECO:0000256" key="2">
    <source>
        <dbReference type="ARBA" id="ARBA00022771"/>
    </source>
</evidence>
<evidence type="ECO:0000256" key="4">
    <source>
        <dbReference type="PROSITE-ProRule" id="PRU00146"/>
    </source>
</evidence>
<dbReference type="PROSITE" id="PS50016">
    <property type="entry name" value="ZF_PHD_2"/>
    <property type="match status" value="1"/>
</dbReference>
<comment type="caution">
    <text evidence="8">The sequence shown here is derived from an EMBL/GenBank/DDBJ whole genome shotgun (WGS) entry which is preliminary data.</text>
</comment>